<feature type="compositionally biased region" description="Basic and acidic residues" evidence="1">
    <location>
        <begin position="98"/>
        <end position="107"/>
    </location>
</feature>
<gene>
    <name evidence="2" type="ORF">HXK00_00445</name>
</gene>
<protein>
    <submittedName>
        <fullName evidence="2">Uncharacterized protein</fullName>
    </submittedName>
</protein>
<reference evidence="2" key="1">
    <citation type="submission" date="2020-04" db="EMBL/GenBank/DDBJ databases">
        <title>Deep metagenomics examines the oral microbiome during advanced dental caries in children, revealing novel taxa and co-occurrences with host molecules.</title>
        <authorList>
            <person name="Baker J.L."/>
            <person name="Morton J.T."/>
            <person name="Dinis M."/>
            <person name="Alvarez R."/>
            <person name="Tran N.C."/>
            <person name="Knight R."/>
            <person name="Edlund A."/>
        </authorList>
    </citation>
    <scope>NUCLEOTIDE SEQUENCE</scope>
    <source>
        <strain evidence="2">JCVI_23_bin.16</strain>
    </source>
</reference>
<evidence type="ECO:0000313" key="2">
    <source>
        <dbReference type="EMBL" id="MBF0934095.1"/>
    </source>
</evidence>
<evidence type="ECO:0000256" key="1">
    <source>
        <dbReference type="SAM" id="MobiDB-lite"/>
    </source>
</evidence>
<feature type="region of interest" description="Disordered" evidence="1">
    <location>
        <begin position="98"/>
        <end position="130"/>
    </location>
</feature>
<evidence type="ECO:0000313" key="3">
    <source>
        <dbReference type="Proteomes" id="UP000757900"/>
    </source>
</evidence>
<comment type="caution">
    <text evidence="2">The sequence shown here is derived from an EMBL/GenBank/DDBJ whole genome shotgun (WGS) entry which is preliminary data.</text>
</comment>
<dbReference type="Proteomes" id="UP000757900">
    <property type="component" value="Unassembled WGS sequence"/>
</dbReference>
<dbReference type="AlphaFoldDB" id="A0A929MT42"/>
<dbReference type="EMBL" id="JABZFV010000001">
    <property type="protein sequence ID" value="MBF0934095.1"/>
    <property type="molecule type" value="Genomic_DNA"/>
</dbReference>
<sequence>MPIGEETPTEFLNRVTPSEVCAGCPVFADCALSAVRFNDVEVVKGGILLTQEPYNSNGLDSYSKFLNAVIFHPLATDEEIKHCKVELKSARTRERIKLKRLEEARKERERRKRERERKRKQDAKSARRGI</sequence>
<proteinExistence type="predicted"/>
<feature type="compositionally biased region" description="Basic residues" evidence="1">
    <location>
        <begin position="108"/>
        <end position="130"/>
    </location>
</feature>
<organism evidence="2 3">
    <name type="scientific">Abiotrophia defectiva</name>
    <name type="common">Streptococcus defectivus</name>
    <dbReference type="NCBI Taxonomy" id="46125"/>
    <lineage>
        <taxon>Bacteria</taxon>
        <taxon>Bacillati</taxon>
        <taxon>Bacillota</taxon>
        <taxon>Bacilli</taxon>
        <taxon>Lactobacillales</taxon>
        <taxon>Aerococcaceae</taxon>
        <taxon>Abiotrophia</taxon>
    </lineage>
</organism>
<name>A0A929MT42_ABIDE</name>
<accession>A0A929MT42</accession>